<proteinExistence type="predicted"/>
<feature type="region of interest" description="Disordered" evidence="2">
    <location>
        <begin position="308"/>
        <end position="511"/>
    </location>
</feature>
<comment type="caution">
    <text evidence="4">The sequence shown here is derived from an EMBL/GenBank/DDBJ whole genome shotgun (WGS) entry which is preliminary data.</text>
</comment>
<dbReference type="GO" id="GO:0006457">
    <property type="term" value="P:protein folding"/>
    <property type="evidence" value="ECO:0007669"/>
    <property type="project" value="TreeGrafter"/>
</dbReference>
<dbReference type="STRING" id="56857.A0A200Q8B3"/>
<dbReference type="PANTHER" id="PTHR33322">
    <property type="entry name" value="BAG DOMAIN CONTAINING PROTEIN, EXPRESSED"/>
    <property type="match status" value="1"/>
</dbReference>
<evidence type="ECO:0000259" key="3">
    <source>
        <dbReference type="PROSITE" id="PS51035"/>
    </source>
</evidence>
<dbReference type="SMART" id="SM00264">
    <property type="entry name" value="BAG"/>
    <property type="match status" value="1"/>
</dbReference>
<feature type="compositionally biased region" description="Basic and acidic residues" evidence="2">
    <location>
        <begin position="453"/>
        <end position="479"/>
    </location>
</feature>
<evidence type="ECO:0000313" key="4">
    <source>
        <dbReference type="EMBL" id="OVA06731.1"/>
    </source>
</evidence>
<organism evidence="4 5">
    <name type="scientific">Macleaya cordata</name>
    <name type="common">Five-seeded plume-poppy</name>
    <name type="synonym">Bocconia cordata</name>
    <dbReference type="NCBI Taxonomy" id="56857"/>
    <lineage>
        <taxon>Eukaryota</taxon>
        <taxon>Viridiplantae</taxon>
        <taxon>Streptophyta</taxon>
        <taxon>Embryophyta</taxon>
        <taxon>Tracheophyta</taxon>
        <taxon>Spermatophyta</taxon>
        <taxon>Magnoliopsida</taxon>
        <taxon>Ranunculales</taxon>
        <taxon>Papaveraceae</taxon>
        <taxon>Papaveroideae</taxon>
        <taxon>Macleaya</taxon>
    </lineage>
</organism>
<reference evidence="4 5" key="1">
    <citation type="journal article" date="2017" name="Mol. Plant">
        <title>The Genome of Medicinal Plant Macleaya cordata Provides New Insights into Benzylisoquinoline Alkaloids Metabolism.</title>
        <authorList>
            <person name="Liu X."/>
            <person name="Liu Y."/>
            <person name="Huang P."/>
            <person name="Ma Y."/>
            <person name="Qing Z."/>
            <person name="Tang Q."/>
            <person name="Cao H."/>
            <person name="Cheng P."/>
            <person name="Zheng Y."/>
            <person name="Yuan Z."/>
            <person name="Zhou Y."/>
            <person name="Liu J."/>
            <person name="Tang Z."/>
            <person name="Zhuo Y."/>
            <person name="Zhang Y."/>
            <person name="Yu L."/>
            <person name="Huang J."/>
            <person name="Yang P."/>
            <person name="Peng Q."/>
            <person name="Zhang J."/>
            <person name="Jiang W."/>
            <person name="Zhang Z."/>
            <person name="Lin K."/>
            <person name="Ro D.K."/>
            <person name="Chen X."/>
            <person name="Xiong X."/>
            <person name="Shang Y."/>
            <person name="Huang S."/>
            <person name="Zeng J."/>
        </authorList>
    </citation>
    <scope>NUCLEOTIDE SEQUENCE [LARGE SCALE GENOMIC DNA]</scope>
    <source>
        <strain evidence="5">cv. BLH2017</strain>
        <tissue evidence="4">Root</tissue>
    </source>
</reference>
<dbReference type="InterPro" id="IPR003103">
    <property type="entry name" value="BAG_domain"/>
</dbReference>
<dbReference type="Gene3D" id="1.20.58.120">
    <property type="entry name" value="BAG domain"/>
    <property type="match status" value="1"/>
</dbReference>
<gene>
    <name evidence="4" type="ORF">BVC80_8729g3</name>
</gene>
<dbReference type="GO" id="GO:0051087">
    <property type="term" value="F:protein-folding chaperone binding"/>
    <property type="evidence" value="ECO:0007669"/>
    <property type="project" value="InterPro"/>
</dbReference>
<keyword evidence="1" id="KW-0143">Chaperone</keyword>
<feature type="compositionally biased region" description="Basic and acidic residues" evidence="2">
    <location>
        <begin position="328"/>
        <end position="361"/>
    </location>
</feature>
<dbReference type="FunCoup" id="A0A200Q8B3">
    <property type="interactions" value="95"/>
</dbReference>
<dbReference type="OrthoDB" id="787121at2759"/>
<dbReference type="Pfam" id="PF02179">
    <property type="entry name" value="BAG"/>
    <property type="match status" value="1"/>
</dbReference>
<accession>A0A200Q8B3</accession>
<name>A0A200Q8B3_MACCD</name>
<dbReference type="PANTHER" id="PTHR33322:SF16">
    <property type="entry name" value="BAG FAMILY MOLECULAR CHAPERONE REGULATOR 6"/>
    <property type="match status" value="1"/>
</dbReference>
<feature type="compositionally biased region" description="Basic and acidic residues" evidence="2">
    <location>
        <begin position="241"/>
        <end position="258"/>
    </location>
</feature>
<dbReference type="InterPro" id="IPR040400">
    <property type="entry name" value="BAG5/6/7/8"/>
</dbReference>
<dbReference type="AlphaFoldDB" id="A0A200Q8B3"/>
<feature type="compositionally biased region" description="Polar residues" evidence="2">
    <location>
        <begin position="429"/>
        <end position="445"/>
    </location>
</feature>
<keyword evidence="5" id="KW-1185">Reference proteome</keyword>
<sequence length="1166" mass="130965">MMPINRYMDYPQYFQGTHIPYPYHNYPSWIPPQTKAETTKSPAMFEPWFYGSSYGFPNPAECHGCCNHGQPFGYYNWKPPHSHLPPPPPFYHHGPYSSYVDLHPPHYFPPHYAMEQPRFEIDKGMLKNHCCGCPNHTCNGKEEKGVKIEEHDPEVEKKESDPLGLTRVKNHPYPILWVPPEYMRNRAASKPSESEPKLSNGWFPFDMRNDKESSKNSDLGPKVWNGWSPFDVNSIRSLGQDGHKDRKQNQQNEEREGQIPHPIIWMPVYDKPEEVEKINLKECNPSSKDSEEPKKKYTIIPVRFPYNVSRGPEEGVVKDTSQTGVQSKVKENEMEDKRILVKLIEEGGEKKSSEENKKDSKSISLNQAEETGDKKPSSNENAKRRSPSPSKANKLPPVCLRVDPLPRRKSRSPSPPSHKEKVVKVVDGTSKSSSPPDNQEVSTAQDPICNIENEVKQQKKERKVVEVEERMSGQGKKQDSANTDQVPVPITIPPVSNKEISGETTTEKAEMGVTNKVEEGAKEVREQKEVMTKRKNFSSAEAAVRIQSTYRGYEVRKWEPLKKLRQIARVREQVNEVRTQILGLESSNIQKNEKQRVFISETIMNLLLQLDTIQGLHPSVRDFRKSVARELVCLQEKLDSLTSQKDDGLTLTEAGEEPHVKPAGEENSEFMQAGLIEESQDSELEKNLSMGTDDSCGHMTDIITKTEESEQQLLDVPGSRTEEVVCPLVLEAQANSDVQPTATKSDKESLHLGDDCEEPLACANMNNEVKDEDLHSESKVMLEAQKVNDDIGISKEHVCNALVADDKSDVVPDELSALPVEQVSDSYIGVGSVMSQAVDSSVVNKAFEHHLSDFIAEALDKDSTISSEEEIEKSKSGKLEGCVSGEAESKFEEPLGQENREEEMELEEVFKREEQLVKEKNYIEEHPEVPKMCDADANLKDVNNLPSESVDSGASSIEVMEAAERTKEDKSETFAAENEVPKVEEMITGQSSDNLSEDISEELIINDREDIIEDLEEAIADKDKTADCCPGTEVIEAKAIDLAPESAAEEKDKGDTSSPGTEVVEAKAIAVAPESAQEEEKDKGDTSVDAGVNVHSVDESEEKNNLVKENEQLRDMLEKLIKAGNDQLSVISDLNGRVKDLERKLMMMNRKLRMRRPRARQLGLTT</sequence>
<feature type="compositionally biased region" description="Basic and acidic residues" evidence="2">
    <location>
        <begin position="962"/>
        <end position="972"/>
    </location>
</feature>
<feature type="region of interest" description="Disordered" evidence="2">
    <location>
        <begin position="961"/>
        <end position="999"/>
    </location>
</feature>
<feature type="compositionally biased region" description="Basic and acidic residues" evidence="2">
    <location>
        <begin position="371"/>
        <end position="383"/>
    </location>
</feature>
<evidence type="ECO:0000256" key="1">
    <source>
        <dbReference type="ARBA" id="ARBA00023186"/>
    </source>
</evidence>
<evidence type="ECO:0000256" key="2">
    <source>
        <dbReference type="SAM" id="MobiDB-lite"/>
    </source>
</evidence>
<feature type="region of interest" description="Disordered" evidence="2">
    <location>
        <begin position="188"/>
        <end position="260"/>
    </location>
</feature>
<protein>
    <submittedName>
        <fullName evidence="4">IQ motif</fullName>
    </submittedName>
</protein>
<dbReference type="EMBL" id="MVGT01002724">
    <property type="protein sequence ID" value="OVA06731.1"/>
    <property type="molecule type" value="Genomic_DNA"/>
</dbReference>
<dbReference type="SUPFAM" id="SSF63491">
    <property type="entry name" value="BAG domain"/>
    <property type="match status" value="1"/>
</dbReference>
<dbReference type="PROSITE" id="PS50096">
    <property type="entry name" value="IQ"/>
    <property type="match status" value="1"/>
</dbReference>
<dbReference type="CDD" id="cd23767">
    <property type="entry name" value="IQCD"/>
    <property type="match status" value="1"/>
</dbReference>
<dbReference type="InParanoid" id="A0A200Q8B3"/>
<dbReference type="GO" id="GO:0009506">
    <property type="term" value="C:plasmodesma"/>
    <property type="evidence" value="ECO:0007669"/>
    <property type="project" value="TreeGrafter"/>
</dbReference>
<dbReference type="OMA" id="KQFPFPI"/>
<dbReference type="PROSITE" id="PS51035">
    <property type="entry name" value="BAG"/>
    <property type="match status" value="1"/>
</dbReference>
<feature type="region of interest" description="Disordered" evidence="2">
    <location>
        <begin position="866"/>
        <end position="903"/>
    </location>
</feature>
<dbReference type="InterPro" id="IPR036533">
    <property type="entry name" value="BAG_dom_sf"/>
</dbReference>
<dbReference type="Proteomes" id="UP000195402">
    <property type="component" value="Unassembled WGS sequence"/>
</dbReference>
<dbReference type="FunFam" id="1.20.58.120:FF:000010">
    <property type="entry name" value="BAG family molecular chaperone regulator 6"/>
    <property type="match status" value="1"/>
</dbReference>
<feature type="domain" description="BAG" evidence="3">
    <location>
        <begin position="566"/>
        <end position="642"/>
    </location>
</feature>
<evidence type="ECO:0000313" key="5">
    <source>
        <dbReference type="Proteomes" id="UP000195402"/>
    </source>
</evidence>
<feature type="region of interest" description="Disordered" evidence="2">
    <location>
        <begin position="1041"/>
        <end position="1104"/>
    </location>
</feature>